<keyword evidence="8 10" id="KW-0503">Monooxygenase</keyword>
<evidence type="ECO:0000256" key="3">
    <source>
        <dbReference type="ARBA" id="ARBA00010617"/>
    </source>
</evidence>
<dbReference type="InterPro" id="IPR036396">
    <property type="entry name" value="Cyt_P450_sf"/>
</dbReference>
<dbReference type="AlphaFoldDB" id="A0A284SAJ5"/>
<evidence type="ECO:0000256" key="11">
    <source>
        <dbReference type="SAM" id="Phobius"/>
    </source>
</evidence>
<dbReference type="PRINTS" id="PR00463">
    <property type="entry name" value="EP450I"/>
</dbReference>
<dbReference type="PANTHER" id="PTHR24305:SF29">
    <property type="entry name" value="BENZOATE-PARA-HYDROXYLASE"/>
    <property type="match status" value="1"/>
</dbReference>
<comment type="similarity">
    <text evidence="3 10">Belongs to the cytochrome P450 family.</text>
</comment>
<keyword evidence="4 9" id="KW-0349">Heme</keyword>
<dbReference type="GO" id="GO:0005506">
    <property type="term" value="F:iron ion binding"/>
    <property type="evidence" value="ECO:0007669"/>
    <property type="project" value="InterPro"/>
</dbReference>
<sequence>MLSLTLESFPTNIQTVVAIGLTLVILVHLVPYLVDSHGLRSYPGPLAAKFSDAWLGCVSYKGHRSEVIHDLHMKYGSFVRLAPNHISVARADALSLVYGHGNGALKSSFYDAFVSITQGLFNIRDRVNHSRKRKIVSHIFSQKNVLEFEPHVNRYIGQLLRQWDRLYDDALKGMSGGEGEGWTGHDGRLWLDCLPWMNYLAFDIIGDLAFGAPFGMIKAGRDSALVPDDPLAVMASYGQAGVKYVTKEVPAVKILNGRGDYTMSMGVLPGWWRPLLKRTPLFREGGQDSDTLAGMAIVAVSKRLSEPSDKNDLLSKLQAGKDEQGNPMGREELTAEALTLLIAGSDTTSNSSSAIIYFLARTPGVQKKLHQELDENLDSGIPTAEQVKNLSYLHACINEGLRLHSTSALGLPRVVPEGGMMVLGKYFPPGTVVSVPSYTIHRDPTVWGDDVEEYRPERWFECDSAAILKTFNPFSVGPRACVGRNLATLELHIIIASILKHFHFVLEKPDEPLQVKEGFLRKPLGCRVGMRRRETF</sequence>
<dbReference type="Pfam" id="PF00067">
    <property type="entry name" value="p450"/>
    <property type="match status" value="1"/>
</dbReference>
<keyword evidence="13" id="KW-1185">Reference proteome</keyword>
<dbReference type="PRINTS" id="PR00385">
    <property type="entry name" value="P450"/>
</dbReference>
<dbReference type="InterPro" id="IPR050121">
    <property type="entry name" value="Cytochrome_P450_monoxygenase"/>
</dbReference>
<keyword evidence="11" id="KW-0472">Membrane</keyword>
<feature type="transmembrane region" description="Helical" evidence="11">
    <location>
        <begin position="12"/>
        <end position="34"/>
    </location>
</feature>
<name>A0A284SAJ5_ARMOS</name>
<dbReference type="PANTHER" id="PTHR24305">
    <property type="entry name" value="CYTOCHROME P450"/>
    <property type="match status" value="1"/>
</dbReference>
<dbReference type="EMBL" id="FUEG01000052">
    <property type="protein sequence ID" value="SJL18043.1"/>
    <property type="molecule type" value="Genomic_DNA"/>
</dbReference>
<evidence type="ECO:0000256" key="5">
    <source>
        <dbReference type="ARBA" id="ARBA00022723"/>
    </source>
</evidence>
<evidence type="ECO:0000256" key="4">
    <source>
        <dbReference type="ARBA" id="ARBA00022617"/>
    </source>
</evidence>
<gene>
    <name evidence="12" type="ORF">ARMOST_21614</name>
</gene>
<dbReference type="SUPFAM" id="SSF48264">
    <property type="entry name" value="Cytochrome P450"/>
    <property type="match status" value="1"/>
</dbReference>
<dbReference type="STRING" id="47428.A0A284SAJ5"/>
<dbReference type="OrthoDB" id="1470350at2759"/>
<reference evidence="13" key="1">
    <citation type="journal article" date="2017" name="Nat. Ecol. Evol.">
        <title>Genome expansion and lineage-specific genetic innovations in the forest pathogenic fungi Armillaria.</title>
        <authorList>
            <person name="Sipos G."/>
            <person name="Prasanna A.N."/>
            <person name="Walter M.C."/>
            <person name="O'Connor E."/>
            <person name="Balint B."/>
            <person name="Krizsan K."/>
            <person name="Kiss B."/>
            <person name="Hess J."/>
            <person name="Varga T."/>
            <person name="Slot J."/>
            <person name="Riley R."/>
            <person name="Boka B."/>
            <person name="Rigling D."/>
            <person name="Barry K."/>
            <person name="Lee J."/>
            <person name="Mihaltcheva S."/>
            <person name="LaButti K."/>
            <person name="Lipzen A."/>
            <person name="Waldron R."/>
            <person name="Moloney N.M."/>
            <person name="Sperisen C."/>
            <person name="Kredics L."/>
            <person name="Vagvoelgyi C."/>
            <person name="Patrignani A."/>
            <person name="Fitzpatrick D."/>
            <person name="Nagy I."/>
            <person name="Doyle S."/>
            <person name="Anderson J.B."/>
            <person name="Grigoriev I.V."/>
            <person name="Gueldener U."/>
            <person name="Muensterkoetter M."/>
            <person name="Nagy L.G."/>
        </authorList>
    </citation>
    <scope>NUCLEOTIDE SEQUENCE [LARGE SCALE GENOMIC DNA]</scope>
    <source>
        <strain evidence="13">C18/9</strain>
    </source>
</reference>
<evidence type="ECO:0000313" key="13">
    <source>
        <dbReference type="Proteomes" id="UP000219338"/>
    </source>
</evidence>
<organism evidence="12 13">
    <name type="scientific">Armillaria ostoyae</name>
    <name type="common">Armillaria root rot fungus</name>
    <dbReference type="NCBI Taxonomy" id="47428"/>
    <lineage>
        <taxon>Eukaryota</taxon>
        <taxon>Fungi</taxon>
        <taxon>Dikarya</taxon>
        <taxon>Basidiomycota</taxon>
        <taxon>Agaricomycotina</taxon>
        <taxon>Agaricomycetes</taxon>
        <taxon>Agaricomycetidae</taxon>
        <taxon>Agaricales</taxon>
        <taxon>Marasmiineae</taxon>
        <taxon>Physalacriaceae</taxon>
        <taxon>Armillaria</taxon>
    </lineage>
</organism>
<dbReference type="Proteomes" id="UP000219338">
    <property type="component" value="Unassembled WGS sequence"/>
</dbReference>
<dbReference type="GO" id="GO:0016705">
    <property type="term" value="F:oxidoreductase activity, acting on paired donors, with incorporation or reduction of molecular oxygen"/>
    <property type="evidence" value="ECO:0007669"/>
    <property type="project" value="InterPro"/>
</dbReference>
<keyword evidence="6 10" id="KW-0560">Oxidoreductase</keyword>
<dbReference type="InterPro" id="IPR001128">
    <property type="entry name" value="Cyt_P450"/>
</dbReference>
<evidence type="ECO:0000256" key="8">
    <source>
        <dbReference type="ARBA" id="ARBA00023033"/>
    </source>
</evidence>
<dbReference type="PROSITE" id="PS00086">
    <property type="entry name" value="CYTOCHROME_P450"/>
    <property type="match status" value="1"/>
</dbReference>
<evidence type="ECO:0000256" key="10">
    <source>
        <dbReference type="RuleBase" id="RU000461"/>
    </source>
</evidence>
<evidence type="ECO:0000313" key="12">
    <source>
        <dbReference type="EMBL" id="SJL18043.1"/>
    </source>
</evidence>
<evidence type="ECO:0000256" key="1">
    <source>
        <dbReference type="ARBA" id="ARBA00001971"/>
    </source>
</evidence>
<evidence type="ECO:0000256" key="9">
    <source>
        <dbReference type="PIRSR" id="PIRSR602401-1"/>
    </source>
</evidence>
<comment type="pathway">
    <text evidence="2">Secondary metabolite biosynthesis.</text>
</comment>
<protein>
    <submittedName>
        <fullName evidence="12">Related to Benzoate 4-monooxygenase cytochrome P450</fullName>
    </submittedName>
</protein>
<evidence type="ECO:0000256" key="6">
    <source>
        <dbReference type="ARBA" id="ARBA00023002"/>
    </source>
</evidence>
<dbReference type="CDD" id="cd11061">
    <property type="entry name" value="CYP67-like"/>
    <property type="match status" value="1"/>
</dbReference>
<dbReference type="GO" id="GO:0004497">
    <property type="term" value="F:monooxygenase activity"/>
    <property type="evidence" value="ECO:0007669"/>
    <property type="project" value="UniProtKB-KW"/>
</dbReference>
<feature type="binding site" description="axial binding residue" evidence="9">
    <location>
        <position position="481"/>
    </location>
    <ligand>
        <name>heme</name>
        <dbReference type="ChEBI" id="CHEBI:30413"/>
    </ligand>
    <ligandPart>
        <name>Fe</name>
        <dbReference type="ChEBI" id="CHEBI:18248"/>
    </ligandPart>
</feature>
<keyword evidence="7 9" id="KW-0408">Iron</keyword>
<keyword evidence="11" id="KW-0812">Transmembrane</keyword>
<evidence type="ECO:0000256" key="2">
    <source>
        <dbReference type="ARBA" id="ARBA00005179"/>
    </source>
</evidence>
<evidence type="ECO:0000256" key="7">
    <source>
        <dbReference type="ARBA" id="ARBA00023004"/>
    </source>
</evidence>
<dbReference type="GO" id="GO:0020037">
    <property type="term" value="F:heme binding"/>
    <property type="evidence" value="ECO:0007669"/>
    <property type="project" value="InterPro"/>
</dbReference>
<proteinExistence type="inferred from homology"/>
<dbReference type="InterPro" id="IPR002401">
    <property type="entry name" value="Cyt_P450_E_grp-I"/>
</dbReference>
<dbReference type="Gene3D" id="1.10.630.10">
    <property type="entry name" value="Cytochrome P450"/>
    <property type="match status" value="1"/>
</dbReference>
<dbReference type="OMA" id="FLRKPMG"/>
<keyword evidence="5 9" id="KW-0479">Metal-binding</keyword>
<accession>A0A284SAJ5</accession>
<dbReference type="InterPro" id="IPR017972">
    <property type="entry name" value="Cyt_P450_CS"/>
</dbReference>
<comment type="cofactor">
    <cofactor evidence="1 9">
        <name>heme</name>
        <dbReference type="ChEBI" id="CHEBI:30413"/>
    </cofactor>
</comment>
<keyword evidence="11" id="KW-1133">Transmembrane helix</keyword>